<dbReference type="Pfam" id="PF07542">
    <property type="entry name" value="ATP12"/>
    <property type="match status" value="1"/>
</dbReference>
<protein>
    <submittedName>
        <fullName evidence="4">Chaperone required for assembly of F1-ATPase</fullName>
    </submittedName>
</protein>
<name>A0A2T0RPC0_9RHOB</name>
<evidence type="ECO:0000256" key="3">
    <source>
        <dbReference type="ARBA" id="ARBA00023186"/>
    </source>
</evidence>
<dbReference type="PANTHER" id="PTHR21013:SF10">
    <property type="entry name" value="ATP SYNTHASE MITOCHONDRIAL F1 COMPLEX ASSEMBLY FACTOR 2"/>
    <property type="match status" value="1"/>
</dbReference>
<keyword evidence="5" id="KW-1185">Reference proteome</keyword>
<comment type="similarity">
    <text evidence="1">Belongs to the ATP12 family.</text>
</comment>
<evidence type="ECO:0000256" key="2">
    <source>
        <dbReference type="ARBA" id="ARBA00022946"/>
    </source>
</evidence>
<evidence type="ECO:0000313" key="4">
    <source>
        <dbReference type="EMBL" id="PRY22981.1"/>
    </source>
</evidence>
<dbReference type="InterPro" id="IPR042272">
    <property type="entry name" value="ATP12_ATP_synth-F1-assembly_N"/>
</dbReference>
<comment type="caution">
    <text evidence="4">The sequence shown here is derived from an EMBL/GenBank/DDBJ whole genome shotgun (WGS) entry which is preliminary data.</text>
</comment>
<evidence type="ECO:0000256" key="1">
    <source>
        <dbReference type="ARBA" id="ARBA00008231"/>
    </source>
</evidence>
<keyword evidence="3" id="KW-0143">Chaperone</keyword>
<dbReference type="PANTHER" id="PTHR21013">
    <property type="entry name" value="ATP SYNTHASE MITOCHONDRIAL F1 COMPLEX ASSEMBLY FACTOR 2/ATP12 PROTEIN, MITOCHONDRIAL PRECURSOR"/>
    <property type="match status" value="1"/>
</dbReference>
<reference evidence="4 5" key="1">
    <citation type="submission" date="2018-03" db="EMBL/GenBank/DDBJ databases">
        <title>Genomic Encyclopedia of Archaeal and Bacterial Type Strains, Phase II (KMG-II): from individual species to whole genera.</title>
        <authorList>
            <person name="Goeker M."/>
        </authorList>
    </citation>
    <scope>NUCLEOTIDE SEQUENCE [LARGE SCALE GENOMIC DNA]</scope>
    <source>
        <strain evidence="4 5">DSM 29328</strain>
    </source>
</reference>
<dbReference type="InterPro" id="IPR023335">
    <property type="entry name" value="ATP12_ortho_dom_sf"/>
</dbReference>
<dbReference type="SUPFAM" id="SSF160909">
    <property type="entry name" value="ATP12-like"/>
    <property type="match status" value="1"/>
</dbReference>
<dbReference type="InterPro" id="IPR011419">
    <property type="entry name" value="ATP12_ATP_synth-F1-assembly"/>
</dbReference>
<dbReference type="Gene3D" id="1.10.3580.10">
    <property type="entry name" value="ATP12 ATPase"/>
    <property type="match status" value="1"/>
</dbReference>
<sequence length="238" mass="25943">MAEWKVKRFWKQASAVKAEDGWAIALDGRQVRTPAKALLVVPSLPLAEAIAAEWDAQEEQIDPLSMPLTRSANAAIDKVGPQFSEVAELIAAYGDTDLCCYRAEGPERLCARQAEAWNPLLDWARVAIGVELVATVGVIPTAQATESLERLRKEVAAQDAFTVTALHDLVSLSGSLLIGLAALQGAFPVEDLWFRSRIDETFQEGEWGVDDEAAADATRKRDAFLHAARFLELSRATA</sequence>
<dbReference type="EMBL" id="PVTD01000005">
    <property type="protein sequence ID" value="PRY22981.1"/>
    <property type="molecule type" value="Genomic_DNA"/>
</dbReference>
<dbReference type="Gene3D" id="3.30.2180.10">
    <property type="entry name" value="ATP12-like"/>
    <property type="match status" value="1"/>
</dbReference>
<dbReference type="AlphaFoldDB" id="A0A2T0RPC0"/>
<dbReference type="GO" id="GO:0043461">
    <property type="term" value="P:proton-transporting ATP synthase complex assembly"/>
    <property type="evidence" value="ECO:0007669"/>
    <property type="project" value="InterPro"/>
</dbReference>
<dbReference type="OrthoDB" id="9797825at2"/>
<accession>A0A2T0RPC0</accession>
<evidence type="ECO:0000313" key="5">
    <source>
        <dbReference type="Proteomes" id="UP000239480"/>
    </source>
</evidence>
<keyword evidence="2" id="KW-0809">Transit peptide</keyword>
<gene>
    <name evidence="4" type="ORF">CLV78_10533</name>
</gene>
<proteinExistence type="inferred from homology"/>
<organism evidence="4 5">
    <name type="scientific">Aliiruegeria haliotis</name>
    <dbReference type="NCBI Taxonomy" id="1280846"/>
    <lineage>
        <taxon>Bacteria</taxon>
        <taxon>Pseudomonadati</taxon>
        <taxon>Pseudomonadota</taxon>
        <taxon>Alphaproteobacteria</taxon>
        <taxon>Rhodobacterales</taxon>
        <taxon>Roseobacteraceae</taxon>
        <taxon>Aliiruegeria</taxon>
    </lineage>
</organism>
<dbReference type="Proteomes" id="UP000239480">
    <property type="component" value="Unassembled WGS sequence"/>
</dbReference>
<dbReference type="RefSeq" id="WP_106205302.1">
    <property type="nucleotide sequence ID" value="NZ_PVTD01000005.1"/>
</dbReference>